<dbReference type="InterPro" id="IPR036322">
    <property type="entry name" value="WD40_repeat_dom_sf"/>
</dbReference>
<dbReference type="AlphaFoldDB" id="A0A084G0U1"/>
<feature type="region of interest" description="Disordered" evidence="3">
    <location>
        <begin position="550"/>
        <end position="569"/>
    </location>
</feature>
<accession>A0A084G0U1</accession>
<feature type="region of interest" description="Disordered" evidence="3">
    <location>
        <begin position="1"/>
        <end position="24"/>
    </location>
</feature>
<dbReference type="GeneID" id="27726923"/>
<evidence type="ECO:0008006" key="6">
    <source>
        <dbReference type="Google" id="ProtNLM"/>
    </source>
</evidence>
<proteinExistence type="predicted"/>
<evidence type="ECO:0000313" key="5">
    <source>
        <dbReference type="Proteomes" id="UP000028545"/>
    </source>
</evidence>
<reference evidence="4 5" key="1">
    <citation type="journal article" date="2014" name="Genome Announc.">
        <title>Draft genome sequence of the pathogenic fungus Scedosporium apiospermum.</title>
        <authorList>
            <person name="Vandeputte P."/>
            <person name="Ghamrawi S."/>
            <person name="Rechenmann M."/>
            <person name="Iltis A."/>
            <person name="Giraud S."/>
            <person name="Fleury M."/>
            <person name="Thornton C."/>
            <person name="Delhaes L."/>
            <person name="Meyer W."/>
            <person name="Papon N."/>
            <person name="Bouchara J.P."/>
        </authorList>
    </citation>
    <scope>NUCLEOTIDE SEQUENCE [LARGE SCALE GENOMIC DNA]</scope>
    <source>
        <strain evidence="4 5">IHEM 14462</strain>
    </source>
</reference>
<keyword evidence="1" id="KW-0853">WD repeat</keyword>
<gene>
    <name evidence="4" type="ORF">SAPIO_CDS7851</name>
</gene>
<dbReference type="GO" id="GO:1905786">
    <property type="term" value="P:positive regulation of anaphase-promoting complex-dependent catabolic process"/>
    <property type="evidence" value="ECO:0007669"/>
    <property type="project" value="TreeGrafter"/>
</dbReference>
<dbReference type="HOGENOM" id="CLU_014831_3_0_1"/>
<evidence type="ECO:0000256" key="2">
    <source>
        <dbReference type="ARBA" id="ARBA00022737"/>
    </source>
</evidence>
<name>A0A084G0U1_PSEDA</name>
<organism evidence="4 5">
    <name type="scientific">Pseudallescheria apiosperma</name>
    <name type="common">Scedosporium apiospermum</name>
    <dbReference type="NCBI Taxonomy" id="563466"/>
    <lineage>
        <taxon>Eukaryota</taxon>
        <taxon>Fungi</taxon>
        <taxon>Dikarya</taxon>
        <taxon>Ascomycota</taxon>
        <taxon>Pezizomycotina</taxon>
        <taxon>Sordariomycetes</taxon>
        <taxon>Hypocreomycetidae</taxon>
        <taxon>Microascales</taxon>
        <taxon>Microascaceae</taxon>
        <taxon>Scedosporium</taxon>
    </lineage>
</organism>
<dbReference type="PANTHER" id="PTHR19918">
    <property type="entry name" value="CELL DIVISION CYCLE 20 CDC20 FIZZY -RELATED"/>
    <property type="match status" value="1"/>
</dbReference>
<keyword evidence="2" id="KW-0677">Repeat</keyword>
<dbReference type="InterPro" id="IPR033010">
    <property type="entry name" value="Cdc20/Fizzy"/>
</dbReference>
<sequence>MAGRHLHQGTTRLGKRHSSLSDTEKLLRHRRASVDPFQSRSRVTAPSVTRYPFSSGGISTTAVGGTAVLRSVHGRRAGERHPSQGTIWTVGGTVSDITAVEDGHSRFVYSGTNARLFPTSYASRRSKSEEDEERHEDLLALALDVDRVKRILETDITAGASLSIEIPMPGLQPSSGVKGTKWSGTKWENDSVEEPPTQASLRILPSSPFRVLDARNLRDDFYCSILAYSDTCSILAMGLGNILYGWTEDKGVALLKTCPPECWISSVDFSSSQGRKSILAFGRIDGHLCLMTPSEADSPRFDIEQPFPVAYVSWRPVCTTRPSKNPLNPGVPVETEDLIKAHAQQVCGLAWSLKGDLFASGANDNHCCLFSVNQIFGPPRQDAQGLTSSVEGYGRHVEYPQSYVYTNMDENNVSNNGGELMTLRTSPPTVRNMLPGSERFRWVHAAAVKAIAFCPWLDGLVATGGGSNDKCIHFFHTTTGATLATITVSAQVTSLIWSTTRRELAATFGYPQPDHPYRIAIFSWPDCKQVAAIPWPGEYRALYAIPYPGPQPRGNPHDDRARSKKNMTPQEGCIVVAASDETVKFHEVWTAGRKATVGGSGMLGGSDILEGIEGIDKEGDLIR</sequence>
<dbReference type="GO" id="GO:0010997">
    <property type="term" value="F:anaphase-promoting complex binding"/>
    <property type="evidence" value="ECO:0007669"/>
    <property type="project" value="InterPro"/>
</dbReference>
<dbReference type="EMBL" id="JOWA01000111">
    <property type="protein sequence ID" value="KEZ40953.1"/>
    <property type="molecule type" value="Genomic_DNA"/>
</dbReference>
<dbReference type="GO" id="GO:1990757">
    <property type="term" value="F:ubiquitin ligase activator activity"/>
    <property type="evidence" value="ECO:0007669"/>
    <property type="project" value="TreeGrafter"/>
</dbReference>
<dbReference type="OrthoDB" id="10263272at2759"/>
<protein>
    <recommendedName>
        <fullName evidence="6">WD domain-containing protein</fullName>
    </recommendedName>
</protein>
<dbReference type="GO" id="GO:0031145">
    <property type="term" value="P:anaphase-promoting complex-dependent catabolic process"/>
    <property type="evidence" value="ECO:0007669"/>
    <property type="project" value="TreeGrafter"/>
</dbReference>
<dbReference type="SUPFAM" id="SSF50978">
    <property type="entry name" value="WD40 repeat-like"/>
    <property type="match status" value="1"/>
</dbReference>
<evidence type="ECO:0000256" key="3">
    <source>
        <dbReference type="SAM" id="MobiDB-lite"/>
    </source>
</evidence>
<dbReference type="OMA" id="IPWGPYG"/>
<dbReference type="InterPro" id="IPR015943">
    <property type="entry name" value="WD40/YVTN_repeat-like_dom_sf"/>
</dbReference>
<dbReference type="InterPro" id="IPR001680">
    <property type="entry name" value="WD40_rpt"/>
</dbReference>
<comment type="caution">
    <text evidence="4">The sequence shown here is derived from an EMBL/GenBank/DDBJ whole genome shotgun (WGS) entry which is preliminary data.</text>
</comment>
<feature type="compositionally biased region" description="Basic residues" evidence="3">
    <location>
        <begin position="1"/>
        <end position="18"/>
    </location>
</feature>
<dbReference type="Proteomes" id="UP000028545">
    <property type="component" value="Unassembled WGS sequence"/>
</dbReference>
<dbReference type="PANTHER" id="PTHR19918:SF5">
    <property type="entry name" value="MEIOSIS-SPECIFIC APC_C ACTIVATOR PROTEIN AMA1"/>
    <property type="match status" value="1"/>
</dbReference>
<dbReference type="GO" id="GO:0005680">
    <property type="term" value="C:anaphase-promoting complex"/>
    <property type="evidence" value="ECO:0007669"/>
    <property type="project" value="TreeGrafter"/>
</dbReference>
<dbReference type="Gene3D" id="2.130.10.10">
    <property type="entry name" value="YVTN repeat-like/Quinoprotein amine dehydrogenase"/>
    <property type="match status" value="2"/>
</dbReference>
<evidence type="ECO:0000313" key="4">
    <source>
        <dbReference type="EMBL" id="KEZ40953.1"/>
    </source>
</evidence>
<dbReference type="Pfam" id="PF00400">
    <property type="entry name" value="WD40"/>
    <property type="match status" value="1"/>
</dbReference>
<keyword evidence="5" id="KW-1185">Reference proteome</keyword>
<dbReference type="SMART" id="SM00320">
    <property type="entry name" value="WD40"/>
    <property type="match status" value="3"/>
</dbReference>
<dbReference type="KEGG" id="sapo:SAPIO_CDS7851"/>
<evidence type="ECO:0000256" key="1">
    <source>
        <dbReference type="ARBA" id="ARBA00022574"/>
    </source>
</evidence>
<dbReference type="VEuPathDB" id="FungiDB:SAPIO_CDS7851"/>
<feature type="region of interest" description="Disordered" evidence="3">
    <location>
        <begin position="175"/>
        <end position="194"/>
    </location>
</feature>
<dbReference type="RefSeq" id="XP_016640752.1">
    <property type="nucleotide sequence ID" value="XM_016789635.1"/>
</dbReference>